<comment type="caution">
    <text evidence="2">The sequence shown here is derived from an EMBL/GenBank/DDBJ whole genome shotgun (WGS) entry which is preliminary data.</text>
</comment>
<keyword evidence="1" id="KW-0472">Membrane</keyword>
<proteinExistence type="predicted"/>
<dbReference type="STRING" id="246786.GS18_0201590"/>
<dbReference type="RefSeq" id="WP_029565299.1">
    <property type="nucleotide sequence ID" value="NZ_JNVC02000001.1"/>
</dbReference>
<feature type="transmembrane region" description="Helical" evidence="1">
    <location>
        <begin position="126"/>
        <end position="148"/>
    </location>
</feature>
<keyword evidence="1" id="KW-1133">Transmembrane helix</keyword>
<keyword evidence="3" id="KW-1185">Reference proteome</keyword>
<dbReference type="EMBL" id="JNVC02000001">
    <property type="protein sequence ID" value="KEZ53693.1"/>
    <property type="molecule type" value="Genomic_DNA"/>
</dbReference>
<feature type="transmembrane region" description="Helical" evidence="1">
    <location>
        <begin position="50"/>
        <end position="68"/>
    </location>
</feature>
<feature type="transmembrane region" description="Helical" evidence="1">
    <location>
        <begin position="99"/>
        <end position="119"/>
    </location>
</feature>
<evidence type="ECO:0000313" key="3">
    <source>
        <dbReference type="Proteomes" id="UP000028549"/>
    </source>
</evidence>
<organism evidence="2 3">
    <name type="scientific">Metabacillus indicus</name>
    <name type="common">Bacillus indicus</name>
    <dbReference type="NCBI Taxonomy" id="246786"/>
    <lineage>
        <taxon>Bacteria</taxon>
        <taxon>Bacillati</taxon>
        <taxon>Bacillota</taxon>
        <taxon>Bacilli</taxon>
        <taxon>Bacillales</taxon>
        <taxon>Bacillaceae</taxon>
        <taxon>Metabacillus</taxon>
    </lineage>
</organism>
<evidence type="ECO:0000313" key="2">
    <source>
        <dbReference type="EMBL" id="KEZ53693.1"/>
    </source>
</evidence>
<accession>A0A084H281</accession>
<name>A0A084H281_METID</name>
<keyword evidence="1" id="KW-0812">Transmembrane</keyword>
<dbReference type="OrthoDB" id="2880115at2"/>
<gene>
    <name evidence="2" type="ORF">GS18_0201590</name>
</gene>
<dbReference type="Proteomes" id="UP000028549">
    <property type="component" value="Unassembled WGS sequence"/>
</dbReference>
<sequence>MNNMKRTKAIVLSIIISLLVFPIALGFETRGNLLMEYARNFVFCTMYGGPFLLIAGVPVHLLAGFIVEKSKRFKLTVSFLIHILPAAIIGFALFGEAGFLIGIPVISASVFFAADALIYRRVSHPVKIAGVVLVPALIYVLMCIPQLIQKAEFQAIQNEPEPKAELTVNEETSPIRLSTCWDSDDSSGCPIDREPYLLPTDDVGVREFQVDGEAFAELNFLNTDRSFTLEVYYLTDQGVEQINTDQNGFTLPDGIKEQVIKGTATMDNSQKVSFTFGIRNGNR</sequence>
<feature type="transmembrane region" description="Helical" evidence="1">
    <location>
        <begin position="75"/>
        <end position="93"/>
    </location>
</feature>
<evidence type="ECO:0000256" key="1">
    <source>
        <dbReference type="SAM" id="Phobius"/>
    </source>
</evidence>
<reference evidence="2 3" key="1">
    <citation type="journal article" date="2005" name="Int. J. Syst. Evol. Microbiol.">
        <title>Bacillus cibi sp. nov., isolated from jeotgal, a traditional Korean fermented seafood.</title>
        <authorList>
            <person name="Yoon J.H."/>
            <person name="Lee C.H."/>
            <person name="Oh T.K."/>
        </authorList>
    </citation>
    <scope>NUCLEOTIDE SEQUENCE [LARGE SCALE GENOMIC DNA]</scope>
    <source>
        <strain evidence="2 3">DSM 16189</strain>
    </source>
</reference>
<protein>
    <submittedName>
        <fullName evidence="2">Uncharacterized protein</fullName>
    </submittedName>
</protein>
<dbReference type="AlphaFoldDB" id="A0A084H281"/>